<dbReference type="GO" id="GO:0016787">
    <property type="term" value="F:hydrolase activity"/>
    <property type="evidence" value="ECO:0007669"/>
    <property type="project" value="UniProtKB-UniRule"/>
</dbReference>
<keyword evidence="9" id="KW-1185">Reference proteome</keyword>
<dbReference type="AlphaFoldDB" id="A0A975Y5A1"/>
<evidence type="ECO:0000313" key="9">
    <source>
        <dbReference type="Proteomes" id="UP000683511"/>
    </source>
</evidence>
<dbReference type="PROSITE" id="PS51198">
    <property type="entry name" value="UVRD_HELICASE_ATP_BIND"/>
    <property type="match status" value="1"/>
</dbReference>
<dbReference type="Gene3D" id="3.40.50.300">
    <property type="entry name" value="P-loop containing nucleotide triphosphate hydrolases"/>
    <property type="match status" value="3"/>
</dbReference>
<keyword evidence="1 6" id="KW-0547">Nucleotide-binding</keyword>
<feature type="domain" description="UvrD-like helicase ATP-binding" evidence="7">
    <location>
        <begin position="184"/>
        <end position="468"/>
    </location>
</feature>
<dbReference type="SUPFAM" id="SSF48452">
    <property type="entry name" value="TPR-like"/>
    <property type="match status" value="2"/>
</dbReference>
<dbReference type="InterPro" id="IPR011990">
    <property type="entry name" value="TPR-like_helical_dom_sf"/>
</dbReference>
<dbReference type="Proteomes" id="UP000683511">
    <property type="component" value="Chromosome"/>
</dbReference>
<evidence type="ECO:0000256" key="6">
    <source>
        <dbReference type="PROSITE-ProRule" id="PRU00560"/>
    </source>
</evidence>
<organism evidence="8 9">
    <name type="scientific">Richelia sinica FACHB-800</name>
    <dbReference type="NCBI Taxonomy" id="1357546"/>
    <lineage>
        <taxon>Bacteria</taxon>
        <taxon>Bacillati</taxon>
        <taxon>Cyanobacteriota</taxon>
        <taxon>Cyanophyceae</taxon>
        <taxon>Nostocales</taxon>
        <taxon>Nostocaceae</taxon>
        <taxon>Richelia</taxon>
    </lineage>
</organism>
<keyword evidence="5" id="KW-0802">TPR repeat</keyword>
<dbReference type="PANTHER" id="PTHR21529">
    <property type="entry name" value="MAMMARY TURMOR VIRUS RECEPTOR HOMOLOG 1, 2 MTVR1, 2"/>
    <property type="match status" value="1"/>
</dbReference>
<gene>
    <name evidence="8" type="ORF">B6N60_02701</name>
</gene>
<evidence type="ECO:0000259" key="7">
    <source>
        <dbReference type="PROSITE" id="PS51198"/>
    </source>
</evidence>
<dbReference type="InterPro" id="IPR014017">
    <property type="entry name" value="DNA_helicase_UvrD-like_C"/>
</dbReference>
<dbReference type="SUPFAM" id="SSF52540">
    <property type="entry name" value="P-loop containing nucleoside triphosphate hydrolases"/>
    <property type="match status" value="1"/>
</dbReference>
<keyword evidence="4 6" id="KW-0067">ATP-binding</keyword>
<dbReference type="InterPro" id="IPR027417">
    <property type="entry name" value="P-loop_NTPase"/>
</dbReference>
<dbReference type="EMBL" id="CP021056">
    <property type="protein sequence ID" value="QXE23999.1"/>
    <property type="molecule type" value="Genomic_DNA"/>
</dbReference>
<dbReference type="GO" id="GO:0005524">
    <property type="term" value="F:ATP binding"/>
    <property type="evidence" value="ECO:0007669"/>
    <property type="project" value="UniProtKB-UniRule"/>
</dbReference>
<keyword evidence="3 6" id="KW-0347">Helicase</keyword>
<dbReference type="Pfam" id="PF00580">
    <property type="entry name" value="UvrD-helicase"/>
    <property type="match status" value="1"/>
</dbReference>
<dbReference type="Pfam" id="PF13361">
    <property type="entry name" value="UvrD_C"/>
    <property type="match status" value="1"/>
</dbReference>
<dbReference type="InterPro" id="IPR014016">
    <property type="entry name" value="UvrD-like_ATP-bd"/>
</dbReference>
<evidence type="ECO:0000256" key="4">
    <source>
        <dbReference type="ARBA" id="ARBA00022840"/>
    </source>
</evidence>
<evidence type="ECO:0000256" key="1">
    <source>
        <dbReference type="ARBA" id="ARBA00022741"/>
    </source>
</evidence>
<sequence length="970" mass="114901">MVSVVLHPDVVEFLRKNTTSDRLQLETWDCINKLKQRQFTGGLRVKRLQGVSKRVWEARINRGSRLIFTYNKSRRPETGEIEVYIAVQDICDHDHLNQTAARVRTPDAEWLYAETIEAVGNIESNWIDLSIEERNRIEFSQLEEEDYNPNFIYKDELLGNIQWQVVESPTEWYQAIINQDADLPIKITAEEYRLATSRNNILLKGSAGTGKTTVALYRLLHDYQQNPHHSQRLYVAYNPLLVNNVREQFYKLVGSHNPEIDHIFHFKTFRQLCLDILREHGQNYSPEDEVDFQVFEQWYIRQREIKKYPSALVWDQIRSIIKGLQLNLQVGCLNQEEYNNLSHKCQNIIAGEHRITIYRLFNQYQNKLRQDKRFDEIDLTRQALRLIVQRNLKLYHLIVCDEVQDLATLQLETLIQLTTHQANLYFAGDLHQMISPSGFDWKNLTNIFHNHQLTIPEEKELKNNFRSVGELVNLANQVLKIRYHLLFKSLPRNISQPVSNYGEKARIVKASLNEIQTYLNQLHPGDAILVRTDEDKEHLRVVLKSSLIFTIEEAKGLEFDTVFLVNFFQYRSELWHTALNTPARLKENEKPALILEFNLLYVAITRARRILNIWEAEISQFWQDGELKAHWEQKDIQTVLENRVGSQQKDWQQRGEYYLTAEFYLQAIECFKKSGDQIKEKESRAKLLQKEGSYKEAANIFVELANWQVAAQLFQQVEQWQDAANCWQKIGNLQKQRCCEIKHLECIEKWQDAAQAWEYIEKYEDAAKAFEKVQKWLEAANCWQKAGKKYQQNQKICEIRYLEVENKWDEAAQEWRKIRRLDEEERCWMNSNNEVKKAGYRARGFERQKNWLLAYEQYIIAEREDKVQEIRVKLVENLMIAGKENLEAKNYQSALVDFNKILEISPDYLPGYLNRAWTKIRQENYFGAIEDCNQALKINPEYADAYYCRGQVYQILSKQDIEKAMLIRQR</sequence>
<dbReference type="Pfam" id="PF13414">
    <property type="entry name" value="TPR_11"/>
    <property type="match status" value="1"/>
</dbReference>
<dbReference type="SMART" id="SM00028">
    <property type="entry name" value="TPR"/>
    <property type="match status" value="3"/>
</dbReference>
<dbReference type="InterPro" id="IPR039904">
    <property type="entry name" value="TRANK1"/>
</dbReference>
<dbReference type="KEGG" id="rsin:B6N60_02701"/>
<feature type="binding site" evidence="6">
    <location>
        <begin position="205"/>
        <end position="212"/>
    </location>
    <ligand>
        <name>ATP</name>
        <dbReference type="ChEBI" id="CHEBI:30616"/>
    </ligand>
</feature>
<feature type="repeat" description="TPR" evidence="5">
    <location>
        <begin position="875"/>
        <end position="908"/>
    </location>
</feature>
<evidence type="ECO:0000256" key="3">
    <source>
        <dbReference type="ARBA" id="ARBA00022806"/>
    </source>
</evidence>
<dbReference type="InterPro" id="IPR019734">
    <property type="entry name" value="TPR_rpt"/>
</dbReference>
<accession>A0A975Y5A1</accession>
<evidence type="ECO:0000256" key="2">
    <source>
        <dbReference type="ARBA" id="ARBA00022801"/>
    </source>
</evidence>
<dbReference type="GO" id="GO:0004386">
    <property type="term" value="F:helicase activity"/>
    <property type="evidence" value="ECO:0007669"/>
    <property type="project" value="UniProtKB-UniRule"/>
</dbReference>
<name>A0A975Y5A1_9NOST</name>
<keyword evidence="2 6" id="KW-0378">Hydrolase</keyword>
<protein>
    <submittedName>
        <fullName evidence="8">TPR repeat</fullName>
    </submittedName>
</protein>
<reference evidence="8" key="1">
    <citation type="submission" date="2017-04" db="EMBL/GenBank/DDBJ databases">
        <title>Genome deletions in a multicellular cyanobacterial endosymbiont for morphological adaptation in marine diatoms.</title>
        <authorList>
            <person name="Wang Y."/>
            <person name="Gao H."/>
            <person name="Li R."/>
            <person name="Xu X."/>
        </authorList>
    </citation>
    <scope>NUCLEOTIDE SEQUENCE</scope>
    <source>
        <strain evidence="8">FACHB 800</strain>
    </source>
</reference>
<proteinExistence type="predicted"/>
<evidence type="ECO:0000256" key="5">
    <source>
        <dbReference type="PROSITE-ProRule" id="PRU00339"/>
    </source>
</evidence>
<evidence type="ECO:0000313" key="8">
    <source>
        <dbReference type="EMBL" id="QXE23999.1"/>
    </source>
</evidence>
<dbReference type="PROSITE" id="PS50005">
    <property type="entry name" value="TPR"/>
    <property type="match status" value="1"/>
</dbReference>
<dbReference type="PANTHER" id="PTHR21529:SF4">
    <property type="entry name" value="TPR AND ANKYRIN REPEAT-CONTAINING PROTEIN 1"/>
    <property type="match status" value="1"/>
</dbReference>
<dbReference type="RefSeq" id="WP_190606096.1">
    <property type="nucleotide sequence ID" value="NZ_CP021056.1"/>
</dbReference>
<dbReference type="Gene3D" id="1.25.40.10">
    <property type="entry name" value="Tetratricopeptide repeat domain"/>
    <property type="match status" value="1"/>
</dbReference>